<evidence type="ECO:0000313" key="1">
    <source>
        <dbReference type="EMBL" id="SHO54398.1"/>
    </source>
</evidence>
<dbReference type="EMBL" id="FRFG01000003">
    <property type="protein sequence ID" value="SHO54398.1"/>
    <property type="molecule type" value="Genomic_DNA"/>
</dbReference>
<dbReference type="Proteomes" id="UP000184600">
    <property type="component" value="Unassembled WGS sequence"/>
</dbReference>
<dbReference type="AlphaFoldDB" id="A0A1M7YP56"/>
<accession>A0A1M7YP56</accession>
<gene>
    <name evidence="1" type="ORF">VQ7734_00112</name>
</gene>
<proteinExistence type="predicted"/>
<dbReference type="STRING" id="1117707.VQ7734_00112"/>
<evidence type="ECO:0008006" key="3">
    <source>
        <dbReference type="Google" id="ProtNLM"/>
    </source>
</evidence>
<reference evidence="2" key="1">
    <citation type="submission" date="2016-12" db="EMBL/GenBank/DDBJ databases">
        <authorList>
            <person name="Rodrigo-Torres L."/>
            <person name="Arahal R.D."/>
            <person name="Lucena T."/>
        </authorList>
    </citation>
    <scope>NUCLEOTIDE SEQUENCE [LARGE SCALE GENOMIC DNA]</scope>
</reference>
<protein>
    <recommendedName>
        <fullName evidence="3">DUF2474 domain-containing protein</fullName>
    </recommendedName>
</protein>
<sequence>MSKEMSTWKFILIWVVFFSFGLSSVITAVSNIIKAMH</sequence>
<keyword evidence="2" id="KW-1185">Reference proteome</keyword>
<name>A0A1M7YP56_9VIBR</name>
<organism evidence="1 2">
    <name type="scientific">Vibrio quintilis</name>
    <dbReference type="NCBI Taxonomy" id="1117707"/>
    <lineage>
        <taxon>Bacteria</taxon>
        <taxon>Pseudomonadati</taxon>
        <taxon>Pseudomonadota</taxon>
        <taxon>Gammaproteobacteria</taxon>
        <taxon>Vibrionales</taxon>
        <taxon>Vibrionaceae</taxon>
        <taxon>Vibrio</taxon>
    </lineage>
</organism>
<evidence type="ECO:0000313" key="2">
    <source>
        <dbReference type="Proteomes" id="UP000184600"/>
    </source>
</evidence>